<evidence type="ECO:0000313" key="2">
    <source>
        <dbReference type="Proteomes" id="UP000011134"/>
    </source>
</evidence>
<name>L8JAH4_9GAMM</name>
<accession>L8JAH4</accession>
<dbReference type="EMBL" id="AMZO01000026">
    <property type="protein sequence ID" value="ELR64462.1"/>
    <property type="molecule type" value="Genomic_DNA"/>
</dbReference>
<dbReference type="OrthoDB" id="8444651at2"/>
<dbReference type="Proteomes" id="UP000011134">
    <property type="component" value="Unassembled WGS sequence"/>
</dbReference>
<reference evidence="1 2" key="1">
    <citation type="submission" date="2012-12" db="EMBL/GenBank/DDBJ databases">
        <title>Genome Assembly of Photobacterium sp. AK15.</title>
        <authorList>
            <person name="Khatri I."/>
            <person name="Vaidya B."/>
            <person name="Srinivas T.N.R."/>
            <person name="Subramanian S."/>
            <person name="Pinnaka A."/>
        </authorList>
    </citation>
    <scope>NUCLEOTIDE SEQUENCE [LARGE SCALE GENOMIC DNA]</scope>
    <source>
        <strain evidence="1 2">AK15</strain>
    </source>
</reference>
<gene>
    <name evidence="1" type="ORF">C942_02486</name>
</gene>
<keyword evidence="2" id="KW-1185">Reference proteome</keyword>
<dbReference type="AlphaFoldDB" id="L8JAH4"/>
<dbReference type="RefSeq" id="WP_007468105.1">
    <property type="nucleotide sequence ID" value="NZ_AMZO01000026.1"/>
</dbReference>
<comment type="caution">
    <text evidence="1">The sequence shown here is derived from an EMBL/GenBank/DDBJ whole genome shotgun (WGS) entry which is preliminary data.</text>
</comment>
<protein>
    <submittedName>
        <fullName evidence="1">Uncharacterized protein</fullName>
    </submittedName>
</protein>
<dbReference type="PATRIC" id="fig|1056511.3.peg.3560"/>
<evidence type="ECO:0000313" key="1">
    <source>
        <dbReference type="EMBL" id="ELR64462.1"/>
    </source>
</evidence>
<sequence>MKFTSDIFGENGQDMLNTLFGVVENIDITKYQFMSHKEHELLMYKDFYTGLKQYWVEILFRAHFASVASIYRNYQWVMGMESSYKNNLFLPYTACFRALIESAADTFDSFNGVPVALAKNNKQINKIITGKYKKKVGFVSKELEDKLIHFSHARRVGKKEDVPDSHQAKSAAKYINSLDKNKSLKLYECYSELCEYTHPAASSTGNFMSSIDENTFVFSTGFDKDKIIALSSKYSDAIEVLLSCAFNPGLITLKLLRKLSEPTCQVPIVDQIGVGDMPLWKECIKHFK</sequence>
<organism evidence="1 2">
    <name type="scientific">Photobacterium marinum</name>
    <dbReference type="NCBI Taxonomy" id="1056511"/>
    <lineage>
        <taxon>Bacteria</taxon>
        <taxon>Pseudomonadati</taxon>
        <taxon>Pseudomonadota</taxon>
        <taxon>Gammaproteobacteria</taxon>
        <taxon>Vibrionales</taxon>
        <taxon>Vibrionaceae</taxon>
        <taxon>Photobacterium</taxon>
    </lineage>
</organism>
<proteinExistence type="predicted"/>